<dbReference type="RefSeq" id="XP_004995963.1">
    <property type="nucleotide sequence ID" value="XM_004995906.1"/>
</dbReference>
<dbReference type="Gene3D" id="2.40.50.140">
    <property type="entry name" value="Nucleic acid-binding proteins"/>
    <property type="match status" value="1"/>
</dbReference>
<dbReference type="GeneID" id="16076550"/>
<dbReference type="AlphaFoldDB" id="F2U511"/>
<evidence type="ECO:0000313" key="2">
    <source>
        <dbReference type="Proteomes" id="UP000007799"/>
    </source>
</evidence>
<gene>
    <name evidence="1" type="ORF">PTSG_03377</name>
</gene>
<name>F2U511_SALR5</name>
<dbReference type="InterPro" id="IPR012340">
    <property type="entry name" value="NA-bd_OB-fold"/>
</dbReference>
<dbReference type="KEGG" id="sre:PTSG_03377"/>
<keyword evidence="2" id="KW-1185">Reference proteome</keyword>
<accession>F2U511</accession>
<dbReference type="InParanoid" id="F2U511"/>
<reference evidence="1" key="1">
    <citation type="submission" date="2009-08" db="EMBL/GenBank/DDBJ databases">
        <title>Annotation of Salpingoeca rosetta.</title>
        <authorList>
            <consortium name="The Broad Institute Genome Sequencing Platform"/>
            <person name="Russ C."/>
            <person name="Cuomo C."/>
            <person name="Burger G."/>
            <person name="Gray M.W."/>
            <person name="Holland P.W.H."/>
            <person name="King N."/>
            <person name="Lang F.B.F."/>
            <person name="Roger A.J."/>
            <person name="Ruiz-Trillo I."/>
            <person name="Young S.K."/>
            <person name="Zeng Q."/>
            <person name="Gargeya S."/>
            <person name="Alvarado L."/>
            <person name="Berlin A."/>
            <person name="Chapman S.B."/>
            <person name="Chen Z."/>
            <person name="Freedman E."/>
            <person name="Gellesch M."/>
            <person name="Goldberg J."/>
            <person name="Griggs A."/>
            <person name="Gujja S."/>
            <person name="Heilman E."/>
            <person name="Heiman D."/>
            <person name="Howarth C."/>
            <person name="Mehta T."/>
            <person name="Neiman D."/>
            <person name="Pearson M."/>
            <person name="Roberts A."/>
            <person name="Saif S."/>
            <person name="Shea T."/>
            <person name="Shenoy N."/>
            <person name="Sisk P."/>
            <person name="Stolte C."/>
            <person name="Sykes S."/>
            <person name="White J."/>
            <person name="Yandava C."/>
            <person name="Haas B."/>
            <person name="Nusbaum C."/>
            <person name="Birren B."/>
        </authorList>
    </citation>
    <scope>NUCLEOTIDE SEQUENCE [LARGE SCALE GENOMIC DNA]</scope>
    <source>
        <strain evidence="1">ATCC 50818</strain>
    </source>
</reference>
<protein>
    <submittedName>
        <fullName evidence="1">Uncharacterized protein</fullName>
    </submittedName>
</protein>
<sequence>MGAPLLLQVTTHDQDVTGIHMRSSVGGVPLDVIARAFTQARASSEAIGREMSARVSAPLKPKENIPCIGLAPSLMCDSVSIGVGDTVVARVRRMMAFGIVVEADGYSSLVHKTTPGNKGLMECQVGDKIKLRCITNNGSPALVLAR</sequence>
<evidence type="ECO:0000313" key="1">
    <source>
        <dbReference type="EMBL" id="EGD82727.1"/>
    </source>
</evidence>
<dbReference type="Proteomes" id="UP000007799">
    <property type="component" value="Unassembled WGS sequence"/>
</dbReference>
<proteinExistence type="predicted"/>
<dbReference type="EMBL" id="GL832961">
    <property type="protein sequence ID" value="EGD82727.1"/>
    <property type="molecule type" value="Genomic_DNA"/>
</dbReference>
<organism evidence="2">
    <name type="scientific">Salpingoeca rosetta (strain ATCC 50818 / BSB-021)</name>
    <dbReference type="NCBI Taxonomy" id="946362"/>
    <lineage>
        <taxon>Eukaryota</taxon>
        <taxon>Choanoflagellata</taxon>
        <taxon>Craspedida</taxon>
        <taxon>Salpingoecidae</taxon>
        <taxon>Salpingoeca</taxon>
    </lineage>
</organism>